<organism evidence="3 4">
    <name type="scientific">Coccomyxa viridis</name>
    <dbReference type="NCBI Taxonomy" id="1274662"/>
    <lineage>
        <taxon>Eukaryota</taxon>
        <taxon>Viridiplantae</taxon>
        <taxon>Chlorophyta</taxon>
        <taxon>core chlorophytes</taxon>
        <taxon>Trebouxiophyceae</taxon>
        <taxon>Trebouxiophyceae incertae sedis</taxon>
        <taxon>Coccomyxaceae</taxon>
        <taxon>Coccomyxa</taxon>
    </lineage>
</organism>
<dbReference type="PROSITE" id="PS50011">
    <property type="entry name" value="PROTEIN_KINASE_DOM"/>
    <property type="match status" value="1"/>
</dbReference>
<name>A0AAV1IFK3_9CHLO</name>
<accession>A0AAV1IFK3</accession>
<dbReference type="InterPro" id="IPR000719">
    <property type="entry name" value="Prot_kinase_dom"/>
</dbReference>
<evidence type="ECO:0000313" key="4">
    <source>
        <dbReference type="Proteomes" id="UP001314263"/>
    </source>
</evidence>
<dbReference type="SUPFAM" id="SSF56112">
    <property type="entry name" value="Protein kinase-like (PK-like)"/>
    <property type="match status" value="1"/>
</dbReference>
<dbReference type="EMBL" id="CAUYUE010000011">
    <property type="protein sequence ID" value="CAK0784962.1"/>
    <property type="molecule type" value="Genomic_DNA"/>
</dbReference>
<reference evidence="3 4" key="1">
    <citation type="submission" date="2023-10" db="EMBL/GenBank/DDBJ databases">
        <authorList>
            <person name="Maclean D."/>
            <person name="Macfadyen A."/>
        </authorList>
    </citation>
    <scope>NUCLEOTIDE SEQUENCE [LARGE SCALE GENOMIC DNA]</scope>
</reference>
<feature type="compositionally biased region" description="Polar residues" evidence="1">
    <location>
        <begin position="66"/>
        <end position="82"/>
    </location>
</feature>
<evidence type="ECO:0000256" key="1">
    <source>
        <dbReference type="SAM" id="MobiDB-lite"/>
    </source>
</evidence>
<dbReference type="GO" id="GO:0005524">
    <property type="term" value="F:ATP binding"/>
    <property type="evidence" value="ECO:0007669"/>
    <property type="project" value="InterPro"/>
</dbReference>
<evidence type="ECO:0000259" key="2">
    <source>
        <dbReference type="PROSITE" id="PS50011"/>
    </source>
</evidence>
<proteinExistence type="predicted"/>
<gene>
    <name evidence="3" type="ORF">CVIRNUC_008167</name>
</gene>
<sequence length="560" mass="62263">MVLAWSGRRDTQGRSGPISTGWTAGIEYSPIILMSNGHMEESAAPAAAANGNDGPKVAIKGADGGTVQSEAATKTQPQQASMDTPFRPAATAEVHQSTGPAVPEGNEEARRSMEAQKSQQPWAKGMSDTAMHTPMQRNSDQTSKDLGPSEAGHKRRWVKVPKGWYAKKGNFVMEGLYVGDALGKGMQGGVYKLVDKDGNVDKKRVLKAKHRYALLAKVKREWEIGRCIHNIYEPDKALPGYMGTGEGVVTENGNFVGMILEYLVGQGPNRHIMKSEFNDVHYMEEFLFCVFNALDIGQKAIGFHHSDLRASNVMELKNKKSLAADSTNETALSGNDVAGREAALSFSGEDMTKAAAKRINKFRIIDFGLADFSEYYPQGRVDVGGPTHATPKRGPLHISLGKLDMSLPLPMSMQQMKALPKVSALERFYRFFWRNKGDIYHILWDLTRFLDGRVWPQEDEKQVKLMMAMIHHCTGVRLKAWFRPRAEADERAMLKIPQRHLAFSFVQHNDGFLHILRVRAIRLQAWFRPHNPGMTAAEALCAPFFTKVIEPEPENGDEAV</sequence>
<dbReference type="AlphaFoldDB" id="A0AAV1IFK3"/>
<protein>
    <recommendedName>
        <fullName evidence="2">Protein kinase domain-containing protein</fullName>
    </recommendedName>
</protein>
<evidence type="ECO:0000313" key="3">
    <source>
        <dbReference type="EMBL" id="CAK0784962.1"/>
    </source>
</evidence>
<dbReference type="GO" id="GO:0004672">
    <property type="term" value="F:protein kinase activity"/>
    <property type="evidence" value="ECO:0007669"/>
    <property type="project" value="InterPro"/>
</dbReference>
<feature type="region of interest" description="Disordered" evidence="1">
    <location>
        <begin position="1"/>
        <end position="20"/>
    </location>
</feature>
<dbReference type="InterPro" id="IPR011009">
    <property type="entry name" value="Kinase-like_dom_sf"/>
</dbReference>
<dbReference type="Proteomes" id="UP001314263">
    <property type="component" value="Unassembled WGS sequence"/>
</dbReference>
<feature type="region of interest" description="Disordered" evidence="1">
    <location>
        <begin position="44"/>
        <end position="154"/>
    </location>
</feature>
<comment type="caution">
    <text evidence="3">The sequence shown here is derived from an EMBL/GenBank/DDBJ whole genome shotgun (WGS) entry which is preliminary data.</text>
</comment>
<keyword evidence="4" id="KW-1185">Reference proteome</keyword>
<feature type="domain" description="Protein kinase" evidence="2">
    <location>
        <begin position="176"/>
        <end position="560"/>
    </location>
</feature>